<feature type="transmembrane region" description="Helical" evidence="5">
    <location>
        <begin position="12"/>
        <end position="33"/>
    </location>
</feature>
<dbReference type="EMBL" id="JAKREW010000061">
    <property type="protein sequence ID" value="MCG7508957.1"/>
    <property type="molecule type" value="Genomic_DNA"/>
</dbReference>
<dbReference type="InterPro" id="IPR012451">
    <property type="entry name" value="DUF1656"/>
</dbReference>
<keyword evidence="4 5" id="KW-0472">Membrane</keyword>
<evidence type="ECO:0000256" key="2">
    <source>
        <dbReference type="ARBA" id="ARBA00022692"/>
    </source>
</evidence>
<keyword evidence="2 5" id="KW-0812">Transmembrane</keyword>
<reference evidence="6 7" key="1">
    <citation type="submission" date="2022-02" db="EMBL/GenBank/DDBJ databases">
        <title>Draft genome sequence of Mezorhizobium retamae strain IRAMC:0171 isolated from Retama raetam nodules.</title>
        <authorList>
            <person name="Bengaied R."/>
            <person name="Sbissi I."/>
            <person name="Huber K."/>
            <person name="Ghodbane F."/>
            <person name="Nouioui I."/>
            <person name="Tarhouni M."/>
            <person name="Gtari M."/>
        </authorList>
    </citation>
    <scope>NUCLEOTIDE SEQUENCE [LARGE SCALE GENOMIC DNA]</scope>
    <source>
        <strain evidence="6 7">IRAMC:0171</strain>
    </source>
</reference>
<name>A0ABS9QND8_9HYPH</name>
<dbReference type="RefSeq" id="WP_239370457.1">
    <property type="nucleotide sequence ID" value="NZ_JAKREW010000061.1"/>
</dbReference>
<evidence type="ECO:0000256" key="1">
    <source>
        <dbReference type="ARBA" id="ARBA00022475"/>
    </source>
</evidence>
<evidence type="ECO:0000313" key="7">
    <source>
        <dbReference type="Proteomes" id="UP001201701"/>
    </source>
</evidence>
<keyword evidence="7" id="KW-1185">Reference proteome</keyword>
<evidence type="ECO:0000256" key="4">
    <source>
        <dbReference type="ARBA" id="ARBA00023136"/>
    </source>
</evidence>
<keyword evidence="1" id="KW-1003">Cell membrane</keyword>
<evidence type="ECO:0000313" key="6">
    <source>
        <dbReference type="EMBL" id="MCG7508957.1"/>
    </source>
</evidence>
<organism evidence="6 7">
    <name type="scientific">Mesorhizobium retamae</name>
    <dbReference type="NCBI Taxonomy" id="2912854"/>
    <lineage>
        <taxon>Bacteria</taxon>
        <taxon>Pseudomonadati</taxon>
        <taxon>Pseudomonadota</taxon>
        <taxon>Alphaproteobacteria</taxon>
        <taxon>Hyphomicrobiales</taxon>
        <taxon>Phyllobacteriaceae</taxon>
        <taxon>Mesorhizobium</taxon>
    </lineage>
</organism>
<comment type="caution">
    <text evidence="6">The sequence shown here is derived from an EMBL/GenBank/DDBJ whole genome shotgun (WGS) entry which is preliminary data.</text>
</comment>
<protein>
    <submittedName>
        <fullName evidence="6">DUF1656 domain-containing protein</fullName>
    </submittedName>
</protein>
<proteinExistence type="predicted"/>
<dbReference type="Pfam" id="PF07869">
    <property type="entry name" value="DUF1656"/>
    <property type="match status" value="1"/>
</dbReference>
<accession>A0ABS9QND8</accession>
<gene>
    <name evidence="6" type="ORF">L4923_28365</name>
</gene>
<evidence type="ECO:0000256" key="3">
    <source>
        <dbReference type="ARBA" id="ARBA00022989"/>
    </source>
</evidence>
<feature type="transmembrane region" description="Helical" evidence="5">
    <location>
        <begin position="45"/>
        <end position="63"/>
    </location>
</feature>
<dbReference type="Proteomes" id="UP001201701">
    <property type="component" value="Unassembled WGS sequence"/>
</dbReference>
<evidence type="ECO:0000256" key="5">
    <source>
        <dbReference type="SAM" id="Phobius"/>
    </source>
</evidence>
<keyword evidence="3 5" id="KW-1133">Transmembrane helix</keyword>
<sequence>MIADLDIGGVLIPGLLVFALIALAATVAVIRLLSAAGIDRAMAHGPLVEMAIFAIIFALLLQHHTGLFP</sequence>